<feature type="non-terminal residue" evidence="1">
    <location>
        <position position="103"/>
    </location>
</feature>
<gene>
    <name evidence="1" type="ORF">EGK74_13490</name>
</gene>
<organism evidence="1 2">
    <name type="scientific">Neisseria weixii</name>
    <dbReference type="NCBI Taxonomy" id="1853276"/>
    <lineage>
        <taxon>Bacteria</taxon>
        <taxon>Pseudomonadati</taxon>
        <taxon>Pseudomonadota</taxon>
        <taxon>Betaproteobacteria</taxon>
        <taxon>Neisseriales</taxon>
        <taxon>Neisseriaceae</taxon>
        <taxon>Neisseria</taxon>
    </lineage>
</organism>
<evidence type="ECO:0000313" key="2">
    <source>
        <dbReference type="Proteomes" id="UP000272412"/>
    </source>
</evidence>
<proteinExistence type="predicted"/>
<accession>A0A3N4MTW1</accession>
<name>A0A3N4MTW1_9NEIS</name>
<keyword evidence="2" id="KW-1185">Reference proteome</keyword>
<dbReference type="AlphaFoldDB" id="A0A3N4MTW1"/>
<evidence type="ECO:0000313" key="1">
    <source>
        <dbReference type="EMBL" id="RPD83110.1"/>
    </source>
</evidence>
<sequence length="103" mass="11409">MLPFALLATTAMPALADERQAGLIQQEQTRQEQQRLRQLEQQMQSAPDVRLDRTAEAVSSLLLPQNESPCFTVHDISLVGDSANKFQFALNKAIKQSGFKPGV</sequence>
<dbReference type="EMBL" id="RPFL01000079">
    <property type="protein sequence ID" value="RPD83110.1"/>
    <property type="molecule type" value="Genomic_DNA"/>
</dbReference>
<comment type="caution">
    <text evidence="1">The sequence shown here is derived from an EMBL/GenBank/DDBJ whole genome shotgun (WGS) entry which is preliminary data.</text>
</comment>
<reference evidence="1 2" key="1">
    <citation type="submission" date="2018-11" db="EMBL/GenBank/DDBJ databases">
        <title>Neisseria weixii sp. nov. isolated from the rectal contents of plateau pika (Ochotona cruzoniae).</title>
        <authorList>
            <person name="Zhang G."/>
        </authorList>
    </citation>
    <scope>NUCLEOTIDE SEQUENCE [LARGE SCALE GENOMIC DNA]</scope>
    <source>
        <strain evidence="1 2">10009</strain>
    </source>
</reference>
<protein>
    <submittedName>
        <fullName evidence="1">ShlB/FhaC/HecB family hemolysin secretion/activation protein</fullName>
    </submittedName>
</protein>
<dbReference type="Proteomes" id="UP000272412">
    <property type="component" value="Unassembled WGS sequence"/>
</dbReference>